<dbReference type="Proteomes" id="UP000345637">
    <property type="component" value="Unassembled WGS sequence"/>
</dbReference>
<name>A0A485D6G3_RAOPL</name>
<sequence>MQRRFVTLNDRLGTFALLQVIFQRRLFHRQRRLRLVNALFIDTVINLEQHLSRFDIIKILHVDGGDIATDLRTDKGGLSAHIGVIGELTVPGKRRQLPGVQNRQYADKADGGGGKK</sequence>
<accession>A0A485D6G3</accession>
<proteinExistence type="predicted"/>
<evidence type="ECO:0000313" key="1">
    <source>
        <dbReference type="EMBL" id="VFS92443.1"/>
    </source>
</evidence>
<reference evidence="1 2" key="1">
    <citation type="submission" date="2019-03" db="EMBL/GenBank/DDBJ databases">
        <authorList>
            <consortium name="Pathogen Informatics"/>
        </authorList>
    </citation>
    <scope>NUCLEOTIDE SEQUENCE [LARGE SCALE GENOMIC DNA]</scope>
    <source>
        <strain evidence="1 2">NCTC12998</strain>
    </source>
</reference>
<evidence type="ECO:0000313" key="2">
    <source>
        <dbReference type="Proteomes" id="UP000345637"/>
    </source>
</evidence>
<dbReference type="EMBL" id="CAADJE010000042">
    <property type="protein sequence ID" value="VFS92443.1"/>
    <property type="molecule type" value="Genomic_DNA"/>
</dbReference>
<gene>
    <name evidence="1" type="ORF">NCTC12998_07347</name>
</gene>
<organism evidence="1 2">
    <name type="scientific">Raoultella planticola</name>
    <name type="common">Klebsiella planticola</name>
    <dbReference type="NCBI Taxonomy" id="575"/>
    <lineage>
        <taxon>Bacteria</taxon>
        <taxon>Pseudomonadati</taxon>
        <taxon>Pseudomonadota</taxon>
        <taxon>Gammaproteobacteria</taxon>
        <taxon>Enterobacterales</taxon>
        <taxon>Enterobacteriaceae</taxon>
        <taxon>Klebsiella/Raoultella group</taxon>
        <taxon>Raoultella</taxon>
    </lineage>
</organism>
<protein>
    <submittedName>
        <fullName evidence="1">Uncharacterized protein</fullName>
    </submittedName>
</protein>
<dbReference type="AlphaFoldDB" id="A0A485D6G3"/>